<comment type="caution">
    <text evidence="2">The sequence shown here is derived from an EMBL/GenBank/DDBJ whole genome shotgun (WGS) entry which is preliminary data.</text>
</comment>
<evidence type="ECO:0000313" key="3">
    <source>
        <dbReference type="Proteomes" id="UP001281614"/>
    </source>
</evidence>
<feature type="region of interest" description="Disordered" evidence="1">
    <location>
        <begin position="163"/>
        <end position="198"/>
    </location>
</feature>
<name>A0AAD9YN61_COLKA</name>
<reference evidence="2" key="1">
    <citation type="submission" date="2023-02" db="EMBL/GenBank/DDBJ databases">
        <title>Colletotrichum kahawae CIFC_Que2 genome sequencing and assembly.</title>
        <authorList>
            <person name="Baroncelli R."/>
        </authorList>
    </citation>
    <scope>NUCLEOTIDE SEQUENCE</scope>
    <source>
        <strain evidence="2">CIFC_Que2</strain>
    </source>
</reference>
<protein>
    <recommendedName>
        <fullName evidence="4">NACHT-NTPase and P-loop NTPases N-terminal domain-containing protein</fullName>
    </recommendedName>
</protein>
<organism evidence="2 3">
    <name type="scientific">Colletotrichum kahawae</name>
    <name type="common">Coffee berry disease fungus</name>
    <dbReference type="NCBI Taxonomy" id="34407"/>
    <lineage>
        <taxon>Eukaryota</taxon>
        <taxon>Fungi</taxon>
        <taxon>Dikarya</taxon>
        <taxon>Ascomycota</taxon>
        <taxon>Pezizomycotina</taxon>
        <taxon>Sordariomycetes</taxon>
        <taxon>Hypocreomycetidae</taxon>
        <taxon>Glomerellales</taxon>
        <taxon>Glomerellaceae</taxon>
        <taxon>Colletotrichum</taxon>
        <taxon>Colletotrichum gloeosporioides species complex</taxon>
    </lineage>
</organism>
<evidence type="ECO:0000313" key="2">
    <source>
        <dbReference type="EMBL" id="KAK2771272.1"/>
    </source>
</evidence>
<feature type="compositionally biased region" description="Basic and acidic residues" evidence="1">
    <location>
        <begin position="163"/>
        <end position="177"/>
    </location>
</feature>
<dbReference type="EMBL" id="VYYT01000083">
    <property type="protein sequence ID" value="KAK2771272.1"/>
    <property type="molecule type" value="Genomic_DNA"/>
</dbReference>
<evidence type="ECO:0008006" key="4">
    <source>
        <dbReference type="Google" id="ProtNLM"/>
    </source>
</evidence>
<gene>
    <name evidence="2" type="ORF">CKAH01_14421</name>
</gene>
<sequence>MAEVLGIVSGALAVVDFTTKIGGVGISLKRLLDECNDMPDTLLRKAEQIQEWNELFDEAERQIPPDAPPALARNRAILTKFASKFRAISTEIQVMIDKLLDQSTTGRRYKRKIGAAKAVLRKDDIKALDAKLDEALAQFQLALSLYTAATLMTNPILAIERQEENVKSPDNGQHEDIEKSDDEQNTNDSPEACSDADDEVANRTLIHTITDLPDIFTISPSSTVFGRLRFYR</sequence>
<dbReference type="AlphaFoldDB" id="A0AAD9YN61"/>
<keyword evidence="3" id="KW-1185">Reference proteome</keyword>
<dbReference type="Proteomes" id="UP001281614">
    <property type="component" value="Unassembled WGS sequence"/>
</dbReference>
<proteinExistence type="predicted"/>
<accession>A0AAD9YN61</accession>
<evidence type="ECO:0000256" key="1">
    <source>
        <dbReference type="SAM" id="MobiDB-lite"/>
    </source>
</evidence>